<feature type="signal peptide" evidence="3">
    <location>
        <begin position="1"/>
        <end position="26"/>
    </location>
</feature>
<accession>A0A7T5EQ49</accession>
<reference evidence="7" key="2">
    <citation type="submission" date="2021-04" db="EMBL/GenBank/DDBJ databases">
        <title>Brevibacillus composti FJAT-54423, complete genome.</title>
        <authorList>
            <person name="Tang R."/>
        </authorList>
    </citation>
    <scope>NUCLEOTIDE SEQUENCE</scope>
    <source>
        <strain evidence="7">FJAT-54424</strain>
    </source>
</reference>
<evidence type="ECO:0000313" key="8">
    <source>
        <dbReference type="Proteomes" id="UP000595847"/>
    </source>
</evidence>
<dbReference type="NCBIfam" id="TIGR01730">
    <property type="entry name" value="RND_mfp"/>
    <property type="match status" value="1"/>
</dbReference>
<evidence type="ECO:0000256" key="2">
    <source>
        <dbReference type="SAM" id="Coils"/>
    </source>
</evidence>
<keyword evidence="9" id="KW-1185">Reference proteome</keyword>
<dbReference type="Proteomes" id="UP000677234">
    <property type="component" value="Chromosome"/>
</dbReference>
<dbReference type="GO" id="GO:0015562">
    <property type="term" value="F:efflux transmembrane transporter activity"/>
    <property type="evidence" value="ECO:0007669"/>
    <property type="project" value="TreeGrafter"/>
</dbReference>
<name>A0A7T5EQ49_9BACL</name>
<dbReference type="EMBL" id="CP066308">
    <property type="protein sequence ID" value="QQE76719.1"/>
    <property type="molecule type" value="Genomic_DNA"/>
</dbReference>
<dbReference type="Pfam" id="PF25989">
    <property type="entry name" value="YknX_C"/>
    <property type="match status" value="1"/>
</dbReference>
<dbReference type="Gene3D" id="2.40.30.170">
    <property type="match status" value="1"/>
</dbReference>
<evidence type="ECO:0000256" key="3">
    <source>
        <dbReference type="SAM" id="SignalP"/>
    </source>
</evidence>
<dbReference type="AlphaFoldDB" id="A0A7T5EQ49"/>
<reference evidence="6 8" key="1">
    <citation type="submission" date="2020-12" db="EMBL/GenBank/DDBJ databases">
        <title>strain FJAT-54423T represents a novel species of the genus Brevibacillus.</title>
        <authorList>
            <person name="Tang R."/>
        </authorList>
    </citation>
    <scope>NUCLEOTIDE SEQUENCE [LARGE SCALE GENOMIC DNA]</scope>
    <source>
        <strain evidence="6 8">FJAT-54423</strain>
    </source>
</reference>
<dbReference type="SUPFAM" id="SSF111369">
    <property type="entry name" value="HlyD-like secretion proteins"/>
    <property type="match status" value="2"/>
</dbReference>
<evidence type="ECO:0000259" key="5">
    <source>
        <dbReference type="Pfam" id="PF25989"/>
    </source>
</evidence>
<keyword evidence="3" id="KW-0732">Signal</keyword>
<keyword evidence="2" id="KW-0175">Coiled coil</keyword>
<evidence type="ECO:0000313" key="9">
    <source>
        <dbReference type="Proteomes" id="UP000677234"/>
    </source>
</evidence>
<evidence type="ECO:0000256" key="1">
    <source>
        <dbReference type="ARBA" id="ARBA00009477"/>
    </source>
</evidence>
<evidence type="ECO:0000259" key="4">
    <source>
        <dbReference type="Pfam" id="PF25881"/>
    </source>
</evidence>
<dbReference type="EMBL" id="CP073708">
    <property type="protein sequence ID" value="QUO43787.1"/>
    <property type="molecule type" value="Genomic_DNA"/>
</dbReference>
<organism evidence="6 8">
    <name type="scientific">Brevibacillus composti</name>
    <dbReference type="NCBI Taxonomy" id="2796470"/>
    <lineage>
        <taxon>Bacteria</taxon>
        <taxon>Bacillati</taxon>
        <taxon>Bacillota</taxon>
        <taxon>Bacilli</taxon>
        <taxon>Bacillales</taxon>
        <taxon>Paenibacillaceae</taxon>
        <taxon>Brevibacillus</taxon>
    </lineage>
</organism>
<dbReference type="InterPro" id="IPR058637">
    <property type="entry name" value="YknX-like_C"/>
</dbReference>
<dbReference type="Gene3D" id="2.40.50.100">
    <property type="match status" value="1"/>
</dbReference>
<dbReference type="Proteomes" id="UP000595847">
    <property type="component" value="Chromosome"/>
</dbReference>
<dbReference type="Pfam" id="PF25881">
    <property type="entry name" value="HH_YBHG"/>
    <property type="match status" value="1"/>
</dbReference>
<dbReference type="KEGG" id="bcop:JD108_21015"/>
<proteinExistence type="inferred from homology"/>
<dbReference type="PANTHER" id="PTHR30469">
    <property type="entry name" value="MULTIDRUG RESISTANCE PROTEIN MDTA"/>
    <property type="match status" value="1"/>
</dbReference>
<evidence type="ECO:0000313" key="6">
    <source>
        <dbReference type="EMBL" id="QQE76719.1"/>
    </source>
</evidence>
<feature type="domain" description="YknX-like C-terminal permuted SH3-like" evidence="5">
    <location>
        <begin position="336"/>
        <end position="403"/>
    </location>
</feature>
<dbReference type="PROSITE" id="PS51257">
    <property type="entry name" value="PROKAR_LIPOPROTEIN"/>
    <property type="match status" value="1"/>
</dbReference>
<dbReference type="RefSeq" id="WP_198830211.1">
    <property type="nucleotide sequence ID" value="NZ_CP066308.1"/>
</dbReference>
<dbReference type="InterPro" id="IPR006143">
    <property type="entry name" value="RND_pump_MFP"/>
</dbReference>
<feature type="domain" description="YbhG-like alpha-helical hairpin" evidence="4">
    <location>
        <begin position="92"/>
        <end position="210"/>
    </location>
</feature>
<gene>
    <name evidence="6" type="ORF">JD108_21015</name>
    <name evidence="7" type="ORF">KDJ56_20950</name>
</gene>
<comment type="similarity">
    <text evidence="1">Belongs to the membrane fusion protein (MFP) (TC 8.A.1) family.</text>
</comment>
<dbReference type="Gene3D" id="2.40.420.20">
    <property type="match status" value="1"/>
</dbReference>
<feature type="coiled-coil region" evidence="2">
    <location>
        <begin position="134"/>
        <end position="185"/>
    </location>
</feature>
<sequence length="410" mass="44015">MNGKWLYSLIIIGLLTTAACSNQEPAAETGSEVKKVVLATVKQEQAVKVTELSGTLAPLEEALVSFEVAGRITELTKNEGDTVKAGDVLARLDGSDYSLQVAAASATVQQTGATLAKVNNGAREQEITQARLLVEKATVAYNKAQDDFKRIERLYQEKAISQSEYENAQNYLTVAEKDLQNAQQAFSLVTQGARAEDKELTQASYKQAVVTQEIAASSLAKTQLRAPIDGTIIAKLTTEGSLVGIGSPVYRVGDIRTLKVVLPVPDREIFAWREGETITLDLYGQKRDAKVVKIYPAANQGTGTIGVEVQVANERKDWFAGQVVKAIKTVEGKTGLYIPVEAVISRGQGEAHVFVNQGGKAVKTAVTIGEINNNRLEITSGLKEGDQLVVKGVDRLFDGDPIEAAGGQPQ</sequence>
<evidence type="ECO:0000313" key="7">
    <source>
        <dbReference type="EMBL" id="QUO43787.1"/>
    </source>
</evidence>
<dbReference type="GO" id="GO:1990281">
    <property type="term" value="C:efflux pump complex"/>
    <property type="evidence" value="ECO:0007669"/>
    <property type="project" value="TreeGrafter"/>
</dbReference>
<dbReference type="InterPro" id="IPR059052">
    <property type="entry name" value="HH_YbhG-like"/>
</dbReference>
<protein>
    <submittedName>
        <fullName evidence="6">Efflux RND transporter periplasmic adaptor subunit</fullName>
    </submittedName>
</protein>
<feature type="chain" id="PRO_5032651810" evidence="3">
    <location>
        <begin position="27"/>
        <end position="410"/>
    </location>
</feature>